<sequence>MKETPATRKRVRPYTKLYSSTIRDDRLSFRALGVLTLILDLPEDWVVRAEALAAGAGREGRDAVAKALRELAAAGYYRVERRRERSGRFSMGNAISDEPVASWAAEYVEFGGKPIPLVQQPDGSYMVLHADDSLTPDGFGPEHAGGQGMESPGQTGNGFSGSGEVIKNPGERDATGNGFSGSGSGSCGSGETDTTEHGKPGPGEPESGGPGPFSSTETENREVETPPVLAVGELTVVNAHAGEAPSAQPKNSFAGRSLIAAVPRYREAPGWAKARLADMATATLESFGRDAIIEFARTVKPGMFKDHQHVPEFRHALRLLGQAVALGHACRNCGRPPADCPCRTAVADPVLLDAPWTEEDQAQWARTLDAFGLTEADLDAVQEG</sequence>
<organism evidence="2 3">
    <name type="scientific">Nonomuraea recticatena</name>
    <dbReference type="NCBI Taxonomy" id="46178"/>
    <lineage>
        <taxon>Bacteria</taxon>
        <taxon>Bacillati</taxon>
        <taxon>Actinomycetota</taxon>
        <taxon>Actinomycetes</taxon>
        <taxon>Streptosporangiales</taxon>
        <taxon>Streptosporangiaceae</taxon>
        <taxon>Nonomuraea</taxon>
    </lineage>
</organism>
<dbReference type="RefSeq" id="WP_346152898.1">
    <property type="nucleotide sequence ID" value="NZ_BAAATE010000026.1"/>
</dbReference>
<gene>
    <name evidence="2" type="ORF">GCM10010412_072670</name>
</gene>
<evidence type="ECO:0000256" key="1">
    <source>
        <dbReference type="SAM" id="MobiDB-lite"/>
    </source>
</evidence>
<evidence type="ECO:0000313" key="3">
    <source>
        <dbReference type="Proteomes" id="UP001501666"/>
    </source>
</evidence>
<reference evidence="3" key="1">
    <citation type="journal article" date="2019" name="Int. J. Syst. Evol. Microbiol.">
        <title>The Global Catalogue of Microorganisms (GCM) 10K type strain sequencing project: providing services to taxonomists for standard genome sequencing and annotation.</title>
        <authorList>
            <consortium name="The Broad Institute Genomics Platform"/>
            <consortium name="The Broad Institute Genome Sequencing Center for Infectious Disease"/>
            <person name="Wu L."/>
            <person name="Ma J."/>
        </authorList>
    </citation>
    <scope>NUCLEOTIDE SEQUENCE [LARGE SCALE GENOMIC DNA]</scope>
    <source>
        <strain evidence="3">JCM 6835</strain>
    </source>
</reference>
<feature type="region of interest" description="Disordered" evidence="1">
    <location>
        <begin position="129"/>
        <end position="224"/>
    </location>
</feature>
<dbReference type="Proteomes" id="UP001501666">
    <property type="component" value="Unassembled WGS sequence"/>
</dbReference>
<accession>A0ABP6FBD3</accession>
<dbReference type="EMBL" id="BAAATE010000026">
    <property type="protein sequence ID" value="GAA2685577.1"/>
    <property type="molecule type" value="Genomic_DNA"/>
</dbReference>
<evidence type="ECO:0000313" key="2">
    <source>
        <dbReference type="EMBL" id="GAA2685577.1"/>
    </source>
</evidence>
<keyword evidence="3" id="KW-1185">Reference proteome</keyword>
<evidence type="ECO:0008006" key="4">
    <source>
        <dbReference type="Google" id="ProtNLM"/>
    </source>
</evidence>
<feature type="compositionally biased region" description="Gly residues" evidence="1">
    <location>
        <begin position="178"/>
        <end position="188"/>
    </location>
</feature>
<protein>
    <recommendedName>
        <fullName evidence="4">Helix-turn-helix domain-containing protein</fullName>
    </recommendedName>
</protein>
<comment type="caution">
    <text evidence="2">The sequence shown here is derived from an EMBL/GenBank/DDBJ whole genome shotgun (WGS) entry which is preliminary data.</text>
</comment>
<proteinExistence type="predicted"/>
<name>A0ABP6FBD3_9ACTN</name>